<dbReference type="PRINTS" id="PR00081">
    <property type="entry name" value="GDHRDH"/>
</dbReference>
<evidence type="ECO:0000256" key="3">
    <source>
        <dbReference type="RuleBase" id="RU000363"/>
    </source>
</evidence>
<proteinExistence type="inferred from homology"/>
<reference evidence="4 5" key="1">
    <citation type="submission" date="2019-05" db="EMBL/GenBank/DDBJ databases">
        <title>The metagenome of a microbial culture collection derived from dairy environment covers the genomic content of the human microbiome.</title>
        <authorList>
            <person name="Roder T."/>
            <person name="Wuthrich D."/>
            <person name="Sattari Z."/>
            <person name="Von Ah U."/>
            <person name="Bar C."/>
            <person name="Ronchi F."/>
            <person name="Macpherson A.J."/>
            <person name="Ganal-Vonarburg S.C."/>
            <person name="Bruggmann R."/>
            <person name="Vergeres G."/>
        </authorList>
    </citation>
    <scope>NUCLEOTIDE SEQUENCE [LARGE SCALE GENOMIC DNA]</scope>
    <source>
        <strain evidence="4 5">FAM 20833</strain>
    </source>
</reference>
<dbReference type="OrthoDB" id="5786478at2"/>
<name>A0A5R9B7P6_STAXY</name>
<dbReference type="Proteomes" id="UP000307747">
    <property type="component" value="Unassembled WGS sequence"/>
</dbReference>
<evidence type="ECO:0000313" key="5">
    <source>
        <dbReference type="Proteomes" id="UP000307747"/>
    </source>
</evidence>
<accession>A0A5R9B7P6</accession>
<dbReference type="SUPFAM" id="SSF51735">
    <property type="entry name" value="NAD(P)-binding Rossmann-fold domains"/>
    <property type="match status" value="1"/>
</dbReference>
<dbReference type="EMBL" id="VBTJ01000001">
    <property type="protein sequence ID" value="TLP91882.1"/>
    <property type="molecule type" value="Genomic_DNA"/>
</dbReference>
<dbReference type="Gene3D" id="3.40.50.720">
    <property type="entry name" value="NAD(P)-binding Rossmann-like Domain"/>
    <property type="match status" value="1"/>
</dbReference>
<dbReference type="RefSeq" id="WP_138405811.1">
    <property type="nucleotide sequence ID" value="NZ_JAMWTC010000001.1"/>
</dbReference>
<dbReference type="InterPro" id="IPR002347">
    <property type="entry name" value="SDR_fam"/>
</dbReference>
<comment type="similarity">
    <text evidence="1 3">Belongs to the short-chain dehydrogenases/reductases (SDR) family.</text>
</comment>
<comment type="caution">
    <text evidence="4">The sequence shown here is derived from an EMBL/GenBank/DDBJ whole genome shotgun (WGS) entry which is preliminary data.</text>
</comment>
<dbReference type="InterPro" id="IPR036291">
    <property type="entry name" value="NAD(P)-bd_dom_sf"/>
</dbReference>
<evidence type="ECO:0000256" key="1">
    <source>
        <dbReference type="ARBA" id="ARBA00006484"/>
    </source>
</evidence>
<dbReference type="PANTHER" id="PTHR42901:SF1">
    <property type="entry name" value="ALCOHOL DEHYDROGENASE"/>
    <property type="match status" value="1"/>
</dbReference>
<evidence type="ECO:0000313" key="4">
    <source>
        <dbReference type="EMBL" id="TLP91882.1"/>
    </source>
</evidence>
<gene>
    <name evidence="4" type="ORF">FEZ53_06235</name>
</gene>
<dbReference type="GO" id="GO:0016491">
    <property type="term" value="F:oxidoreductase activity"/>
    <property type="evidence" value="ECO:0007669"/>
    <property type="project" value="UniProtKB-KW"/>
</dbReference>
<protein>
    <submittedName>
        <fullName evidence="4">SDR family NAD(P)-dependent oxidoreductase</fullName>
    </submittedName>
</protein>
<dbReference type="PRINTS" id="PR00080">
    <property type="entry name" value="SDRFAMILY"/>
</dbReference>
<keyword evidence="2" id="KW-0560">Oxidoreductase</keyword>
<evidence type="ECO:0000256" key="2">
    <source>
        <dbReference type="ARBA" id="ARBA00023002"/>
    </source>
</evidence>
<dbReference type="AlphaFoldDB" id="A0A5R9B7P6"/>
<dbReference type="Pfam" id="PF00106">
    <property type="entry name" value="adh_short"/>
    <property type="match status" value="1"/>
</dbReference>
<dbReference type="PANTHER" id="PTHR42901">
    <property type="entry name" value="ALCOHOL DEHYDROGENASE"/>
    <property type="match status" value="1"/>
</dbReference>
<organism evidence="4 5">
    <name type="scientific">Staphylococcus xylosus</name>
    <dbReference type="NCBI Taxonomy" id="1288"/>
    <lineage>
        <taxon>Bacteria</taxon>
        <taxon>Bacillati</taxon>
        <taxon>Bacillota</taxon>
        <taxon>Bacilli</taxon>
        <taxon>Bacillales</taxon>
        <taxon>Staphylococcaceae</taxon>
        <taxon>Staphylococcus</taxon>
    </lineage>
</organism>
<sequence length="246" mass="26443">MANPKRILVTGATRGMGKEISKVLAEKGYHVILGARSLQDGQSIVKELESKGLSVSTVQLDVTDINSVQNAVQEINALDILINNAGIALEASSPSKLDVTKVKNEFDVNVFGVINVTSAILPLLQKEKEAKIINMSSMMGSLNSALDKDSIVYGASVAGYQSSKAALNMYSIQLSKELEKEGYNISIDLVDPGMVATEFGGLDPETAKKMGARSVDEGIKRVIELVEQDKINKNITFTNNDGVVPW</sequence>